<dbReference type="AlphaFoldDB" id="A0AAE3MGA3"/>
<evidence type="ECO:0000313" key="6">
    <source>
        <dbReference type="Proteomes" id="UP001207408"/>
    </source>
</evidence>
<evidence type="ECO:0000256" key="2">
    <source>
        <dbReference type="ARBA" id="ARBA00023136"/>
    </source>
</evidence>
<dbReference type="RefSeq" id="WP_301201076.1">
    <property type="nucleotide sequence ID" value="NZ_JAPDPI010000036.1"/>
</dbReference>
<sequence length="782" mass="88397">MKKMSIGCFLFVLSIFLLSGVNAQEQNDSTKVSSVSASSKEEKNRNVMLNAESANSPRDVNIGLPFQGDIVILENDVPVVYYFYPTFPTSAWRVDNSLSRIGLLSFEEGALLYGKVGFAVSSYDRDFSRKFKGFASSSINSMGSSSFDVTLTGPLKNGWGYMASFYQFNDRANGANYQYSSWSSRTSMAKLSIQKKYKKGSVKLLYKYVDDNKPAVSSYNPLLYMGDGETKALDNFSLGKDSYLPGSGIIPTVDRYQNTVMADLNSDEFSRTESHNIYLVGDHEFDNGWKLNYSGIYQKMNSPLSIVFPLSLSILNVAEQNANGRHFYKLGTTNEYTGKYVQSMYSQMSPQSDCEMYTVRAEMTKKIKNHDLRFGTTVQMFHRAYDVLTGSWRMTVEANPTIVTTTAGSDDPMYNPYAYGSYADDKWEKQALYASDDFKVGSRLDLSIGARLEHQDFTTYSDPYKNFEGLEDKELLKYKAKNKWNKVAYGKFVYKLTNHFGLLGDVCYNVDNKTTWDYPYRDENGASIDENGYTAGFHITSTGLVVGHPRATKPKDYEISVLKSSGGVYLNIGKKLNLVSKLTYIEKNNILGSATLDDPTSMMGVRADFGPEFYNIQTMGWSTDIMSEPFKNFSIHYLLTLQKPEYKDYSVSGFGQTYDYSDNIIPSLSQVLMEIDPSYTFGKGKYKAWVSLRYFGKQYANETNAFTYNPWWENFGGFDYYVSRNLTFKLQVVNFLDQAGVKGKIEGAAQIQKEDIGDYIGKPIVASAIRPRTIELKVNYKF</sequence>
<dbReference type="EMBL" id="JAPDPI010000036">
    <property type="protein sequence ID" value="MCW3807051.1"/>
    <property type="molecule type" value="Genomic_DNA"/>
</dbReference>
<dbReference type="InterPro" id="IPR036942">
    <property type="entry name" value="Beta-barrel_TonB_sf"/>
</dbReference>
<evidence type="ECO:0000256" key="4">
    <source>
        <dbReference type="SAM" id="SignalP"/>
    </source>
</evidence>
<gene>
    <name evidence="5" type="ORF">OM074_15545</name>
</gene>
<organism evidence="5 6">
    <name type="scientific">Plebeiibacterium marinum</name>
    <dbReference type="NCBI Taxonomy" id="2992111"/>
    <lineage>
        <taxon>Bacteria</taxon>
        <taxon>Pseudomonadati</taxon>
        <taxon>Bacteroidota</taxon>
        <taxon>Bacteroidia</taxon>
        <taxon>Marinilabiliales</taxon>
        <taxon>Marinilabiliaceae</taxon>
        <taxon>Plebeiibacterium</taxon>
    </lineage>
</organism>
<dbReference type="SUPFAM" id="SSF56935">
    <property type="entry name" value="Porins"/>
    <property type="match status" value="1"/>
</dbReference>
<evidence type="ECO:0008006" key="7">
    <source>
        <dbReference type="Google" id="ProtNLM"/>
    </source>
</evidence>
<keyword evidence="4" id="KW-0732">Signal</keyword>
<feature type="chain" id="PRO_5042122258" description="TonB-dependent receptor" evidence="4">
    <location>
        <begin position="24"/>
        <end position="782"/>
    </location>
</feature>
<comment type="subcellular location">
    <subcellularLocation>
        <location evidence="1">Cell outer membrane</location>
    </subcellularLocation>
</comment>
<keyword evidence="3" id="KW-0998">Cell outer membrane</keyword>
<evidence type="ECO:0000256" key="1">
    <source>
        <dbReference type="ARBA" id="ARBA00004442"/>
    </source>
</evidence>
<accession>A0AAE3MGA3</accession>
<reference evidence="5" key="1">
    <citation type="submission" date="2022-10" db="EMBL/GenBank/DDBJ databases">
        <authorList>
            <person name="Yu W.X."/>
        </authorList>
    </citation>
    <scope>NUCLEOTIDE SEQUENCE</scope>
    <source>
        <strain evidence="5">D04</strain>
    </source>
</reference>
<dbReference type="GO" id="GO:0009279">
    <property type="term" value="C:cell outer membrane"/>
    <property type="evidence" value="ECO:0007669"/>
    <property type="project" value="UniProtKB-SubCell"/>
</dbReference>
<name>A0AAE3MGA3_9BACT</name>
<keyword evidence="2" id="KW-0472">Membrane</keyword>
<protein>
    <recommendedName>
        <fullName evidence="7">TonB-dependent receptor</fullName>
    </recommendedName>
</protein>
<proteinExistence type="predicted"/>
<evidence type="ECO:0000256" key="3">
    <source>
        <dbReference type="ARBA" id="ARBA00023237"/>
    </source>
</evidence>
<dbReference type="Gene3D" id="2.40.170.20">
    <property type="entry name" value="TonB-dependent receptor, beta-barrel domain"/>
    <property type="match status" value="1"/>
</dbReference>
<feature type="signal peptide" evidence="4">
    <location>
        <begin position="1"/>
        <end position="23"/>
    </location>
</feature>
<dbReference type="Proteomes" id="UP001207408">
    <property type="component" value="Unassembled WGS sequence"/>
</dbReference>
<evidence type="ECO:0000313" key="5">
    <source>
        <dbReference type="EMBL" id="MCW3807051.1"/>
    </source>
</evidence>
<comment type="caution">
    <text evidence="5">The sequence shown here is derived from an EMBL/GenBank/DDBJ whole genome shotgun (WGS) entry which is preliminary data.</text>
</comment>
<keyword evidence="6" id="KW-1185">Reference proteome</keyword>